<dbReference type="Gene3D" id="3.90.1640.10">
    <property type="entry name" value="inorganic pyrophosphatase (n-terminal core)"/>
    <property type="match status" value="1"/>
</dbReference>
<dbReference type="Pfam" id="PF01368">
    <property type="entry name" value="DHH"/>
    <property type="match status" value="1"/>
</dbReference>
<dbReference type="SUPFAM" id="SSF64182">
    <property type="entry name" value="DHH phosphoesterases"/>
    <property type="match status" value="1"/>
</dbReference>
<keyword evidence="8" id="KW-0547">Nucleotide-binding</keyword>
<dbReference type="Pfam" id="PF00571">
    <property type="entry name" value="CBS"/>
    <property type="match status" value="2"/>
</dbReference>
<evidence type="ECO:0000256" key="1">
    <source>
        <dbReference type="ARBA" id="ARBA00001946"/>
    </source>
</evidence>
<comment type="similarity">
    <text evidence="2 12">Belongs to the tRNA nucleotidyltransferase/poly(A) polymerase family.</text>
</comment>
<dbReference type="SUPFAM" id="SSF81301">
    <property type="entry name" value="Nucleotidyltransferase"/>
    <property type="match status" value="1"/>
</dbReference>
<dbReference type="CDD" id="cd05398">
    <property type="entry name" value="NT_ClassII-CCAase"/>
    <property type="match status" value="1"/>
</dbReference>
<dbReference type="InterPro" id="IPR000644">
    <property type="entry name" value="CBS_dom"/>
</dbReference>
<dbReference type="InterPro" id="IPR038763">
    <property type="entry name" value="DHH_sf"/>
</dbReference>
<dbReference type="PANTHER" id="PTHR47788:SF1">
    <property type="entry name" value="A-ADDING TRNA NUCLEOTIDYLTRANSFERASE"/>
    <property type="match status" value="1"/>
</dbReference>
<dbReference type="InterPro" id="IPR003156">
    <property type="entry name" value="DHHA1_dom"/>
</dbReference>
<proteinExistence type="inferred from homology"/>
<evidence type="ECO:0000313" key="15">
    <source>
        <dbReference type="Proteomes" id="UP000057158"/>
    </source>
</evidence>
<evidence type="ECO:0000256" key="7">
    <source>
        <dbReference type="ARBA" id="ARBA00022723"/>
    </source>
</evidence>
<organism evidence="14 15">
    <name type="scientific">Desulfuromonas soudanensis</name>
    <dbReference type="NCBI Taxonomy" id="1603606"/>
    <lineage>
        <taxon>Bacteria</taxon>
        <taxon>Pseudomonadati</taxon>
        <taxon>Thermodesulfobacteriota</taxon>
        <taxon>Desulfuromonadia</taxon>
        <taxon>Desulfuromonadales</taxon>
        <taxon>Desulfuromonadaceae</taxon>
        <taxon>Desulfuromonas</taxon>
    </lineage>
</organism>
<evidence type="ECO:0000256" key="2">
    <source>
        <dbReference type="ARBA" id="ARBA00007265"/>
    </source>
</evidence>
<keyword evidence="15" id="KW-1185">Reference proteome</keyword>
<feature type="domain" description="CBS" evidence="13">
    <location>
        <begin position="377"/>
        <end position="433"/>
    </location>
</feature>
<dbReference type="Proteomes" id="UP000057158">
    <property type="component" value="Chromosome"/>
</dbReference>
<protein>
    <submittedName>
        <fullName evidence="14">tRNA nucleotidyltransferase/poly(A) polymerase</fullName>
    </submittedName>
</protein>
<gene>
    <name evidence="14" type="primary">ccaA</name>
    <name evidence="14" type="ORF">DSOUD_1703</name>
</gene>
<keyword evidence="9" id="KW-0460">Magnesium</keyword>
<dbReference type="KEGG" id="des:DSOUD_1703"/>
<dbReference type="Pfam" id="PF02272">
    <property type="entry name" value="DHHA1"/>
    <property type="match status" value="1"/>
</dbReference>
<evidence type="ECO:0000256" key="11">
    <source>
        <dbReference type="PROSITE-ProRule" id="PRU00703"/>
    </source>
</evidence>
<evidence type="ECO:0000256" key="5">
    <source>
        <dbReference type="ARBA" id="ARBA00022694"/>
    </source>
</evidence>
<dbReference type="PATRIC" id="fig|1603606.3.peg.1854"/>
<dbReference type="Pfam" id="PF01743">
    <property type="entry name" value="PolyA_pol"/>
    <property type="match status" value="1"/>
</dbReference>
<evidence type="ECO:0000256" key="8">
    <source>
        <dbReference type="ARBA" id="ARBA00022741"/>
    </source>
</evidence>
<dbReference type="GO" id="GO:0046872">
    <property type="term" value="F:metal ion binding"/>
    <property type="evidence" value="ECO:0007669"/>
    <property type="project" value="UniProtKB-KW"/>
</dbReference>
<dbReference type="PROSITE" id="PS51371">
    <property type="entry name" value="CBS"/>
    <property type="match status" value="2"/>
</dbReference>
<dbReference type="InterPro" id="IPR001667">
    <property type="entry name" value="DDH_dom"/>
</dbReference>
<evidence type="ECO:0000256" key="4">
    <source>
        <dbReference type="ARBA" id="ARBA00022679"/>
    </source>
</evidence>
<evidence type="ECO:0000256" key="6">
    <source>
        <dbReference type="ARBA" id="ARBA00022695"/>
    </source>
</evidence>
<dbReference type="SMART" id="SM00116">
    <property type="entry name" value="CBS"/>
    <property type="match status" value="2"/>
</dbReference>
<dbReference type="GO" id="GO:0000166">
    <property type="term" value="F:nucleotide binding"/>
    <property type="evidence" value="ECO:0007669"/>
    <property type="project" value="UniProtKB-KW"/>
</dbReference>
<feature type="domain" description="CBS" evidence="13">
    <location>
        <begin position="315"/>
        <end position="370"/>
    </location>
</feature>
<evidence type="ECO:0000256" key="3">
    <source>
        <dbReference type="ARBA" id="ARBA00022555"/>
    </source>
</evidence>
<accession>A0A0M5IYZ9</accession>
<dbReference type="AlphaFoldDB" id="A0A0M5IYZ9"/>
<dbReference type="Pfam" id="PF12627">
    <property type="entry name" value="PolyA_pol_RNAbd"/>
    <property type="match status" value="1"/>
</dbReference>
<keyword evidence="7" id="KW-0479">Metal-binding</keyword>
<dbReference type="InterPro" id="IPR046342">
    <property type="entry name" value="CBS_dom_sf"/>
</dbReference>
<keyword evidence="3" id="KW-0820">tRNA-binding</keyword>
<evidence type="ECO:0000256" key="10">
    <source>
        <dbReference type="ARBA" id="ARBA00022884"/>
    </source>
</evidence>
<dbReference type="RefSeq" id="WP_053550578.1">
    <property type="nucleotide sequence ID" value="NZ_CP010802.1"/>
</dbReference>
<dbReference type="STRING" id="1603606.DSOUD_1703"/>
<sequence length="881" mass="98179">MDVITTHINADFDCLGAMVAARRLYPDAKMIFAGAQERSLREFFLKNPEQAALFSRVRDIDLEAVTLLILVDVRQSERIGPFAAVAHRPGVEVHIYDHHPAGNADLHGEREVIEPVGSTVTVLLKIFMEQGIDPTPEEATMMMLGLYEDTGNLLFSSTTLDDYRAAIFLFSHGADLNTVSDSLVQELNAEQVALLHELITSRTVLTVSGIEISVAHATVDHFVGDLALLAHKLKDMENLSALLVVVRMGDRIFMVGRSRIPEVHVGEILSEFGGGGHAFAASGTCRDMTLVQVLERIPQILRERVQPRWEARHLMSSPVKSIAGGASLREARELMTRYNLNALPVMDGSEVAGVITRQVADKAAHHGLAEVAVSEYMSGEFASASPSTPIETLQELIVDRNQRLVPVFGEGKLLGVITRTDLLRHMVSGARALRHPGVEDLAASGSALKKRQVSRLVRERLPASIRELLAGMGEVGDAQNVPIFAVGGFVRDLLLGKENLDIDLVIEGDGIAFAREYCRRHPCRVRTHAKFGTAVIIFPDGFKVDIASARMEYYHEPGALPNVEHASIKLDLYRRDFTINTLALALNGPEKGALLDFFGAQRDLQDKVLRVLHNLSFVEDSTRVFRAIRFEQRLGFHIGLQTEQLLRSALRMGFVEKVGGPRLFNELAQILKESNPLPAVERMAELGLLPYIHSRLTLPPRVKSLFAEASRAIHWYELLYTGEPCQGWLVYFLCLTSGLDEESLEELNRRLGIPSRHGVILGEQRREVHRLQRFFERRWGRGRPLRPVELHARLSPLATEALLYLMARVDNDEVRSWVSYFYTALRKAAPLLSGDELKALGIPPGPLYKKILKTLLDARLNGKVASREDEIVLVKKRFLKP</sequence>
<dbReference type="Gene3D" id="3.10.580.10">
    <property type="entry name" value="CBS-domain"/>
    <property type="match status" value="1"/>
</dbReference>
<dbReference type="InterPro" id="IPR032828">
    <property type="entry name" value="PolyA_RNA-bd"/>
</dbReference>
<dbReference type="Gene3D" id="1.10.3090.10">
    <property type="entry name" value="cca-adding enzyme, domain 2"/>
    <property type="match status" value="1"/>
</dbReference>
<dbReference type="EMBL" id="CP010802">
    <property type="protein sequence ID" value="ALC16481.1"/>
    <property type="molecule type" value="Genomic_DNA"/>
</dbReference>
<dbReference type="GO" id="GO:0008033">
    <property type="term" value="P:tRNA processing"/>
    <property type="evidence" value="ECO:0007669"/>
    <property type="project" value="UniProtKB-KW"/>
</dbReference>
<name>A0A0M5IYZ9_9BACT</name>
<dbReference type="GO" id="GO:0016779">
    <property type="term" value="F:nucleotidyltransferase activity"/>
    <property type="evidence" value="ECO:0007669"/>
    <property type="project" value="UniProtKB-KW"/>
</dbReference>
<evidence type="ECO:0000256" key="12">
    <source>
        <dbReference type="RuleBase" id="RU003953"/>
    </source>
</evidence>
<dbReference type="InterPro" id="IPR052390">
    <property type="entry name" value="tRNA_nt/polyA_polymerase"/>
</dbReference>
<dbReference type="CDD" id="cd17772">
    <property type="entry name" value="CBS_pair_DHH_polyA_Pol_assoc"/>
    <property type="match status" value="1"/>
</dbReference>
<evidence type="ECO:0000313" key="14">
    <source>
        <dbReference type="EMBL" id="ALC16481.1"/>
    </source>
</evidence>
<dbReference type="Gene3D" id="3.30.460.10">
    <property type="entry name" value="Beta Polymerase, domain 2"/>
    <property type="match status" value="1"/>
</dbReference>
<keyword evidence="5" id="KW-0819">tRNA processing</keyword>
<evidence type="ECO:0000256" key="9">
    <source>
        <dbReference type="ARBA" id="ARBA00022842"/>
    </source>
</evidence>
<dbReference type="OrthoDB" id="9805698at2"/>
<keyword evidence="11" id="KW-0129">CBS domain</keyword>
<keyword evidence="6" id="KW-0548">Nucleotidyltransferase</keyword>
<dbReference type="InterPro" id="IPR002646">
    <property type="entry name" value="PolA_pol_head_dom"/>
</dbReference>
<keyword evidence="10 12" id="KW-0694">RNA-binding</keyword>
<comment type="cofactor">
    <cofactor evidence="1">
        <name>Mg(2+)</name>
        <dbReference type="ChEBI" id="CHEBI:18420"/>
    </cofactor>
</comment>
<dbReference type="GO" id="GO:0000049">
    <property type="term" value="F:tRNA binding"/>
    <property type="evidence" value="ECO:0007669"/>
    <property type="project" value="UniProtKB-KW"/>
</dbReference>
<dbReference type="Gene3D" id="3.10.310.30">
    <property type="match status" value="1"/>
</dbReference>
<dbReference type="PANTHER" id="PTHR47788">
    <property type="entry name" value="POLYA POLYMERASE"/>
    <property type="match status" value="1"/>
</dbReference>
<dbReference type="SUPFAM" id="SSF81891">
    <property type="entry name" value="Poly A polymerase C-terminal region-like"/>
    <property type="match status" value="1"/>
</dbReference>
<reference evidence="14 15" key="1">
    <citation type="submission" date="2015-07" db="EMBL/GenBank/DDBJ databases">
        <title>Isolation and Genomic Characterization of a Novel Halophilic Metal-Reducing Deltaproteobacterium from the Deep Subsurface.</title>
        <authorList>
            <person name="Badalamenti J.P."/>
            <person name="Summers Z.M."/>
            <person name="Gralnick J.A."/>
            <person name="Bond D.R."/>
        </authorList>
    </citation>
    <scope>NUCLEOTIDE SEQUENCE [LARGE SCALE GENOMIC DNA]</scope>
    <source>
        <strain evidence="14 15">WTL</strain>
    </source>
</reference>
<evidence type="ECO:0000259" key="13">
    <source>
        <dbReference type="PROSITE" id="PS51371"/>
    </source>
</evidence>
<keyword evidence="4 12" id="KW-0808">Transferase</keyword>
<dbReference type="InterPro" id="IPR043519">
    <property type="entry name" value="NT_sf"/>
</dbReference>
<dbReference type="SUPFAM" id="SSF54631">
    <property type="entry name" value="CBS-domain pair"/>
    <property type="match status" value="1"/>
</dbReference>